<sequence length="77" mass="8861">MYISPNFVPNIMELTTCFRCCKDAHFILATCINLMGRTPLGLSCVSFFEISFKMATLNIMNKTYYNIYTLDNTQTII</sequence>
<proteinExistence type="predicted"/>
<reference evidence="1" key="2">
    <citation type="journal article" date="2015" name="Fish Shellfish Immunol.">
        <title>Early steps in the European eel (Anguilla anguilla)-Vibrio vulnificus interaction in the gills: Role of the RtxA13 toxin.</title>
        <authorList>
            <person name="Callol A."/>
            <person name="Pajuelo D."/>
            <person name="Ebbesson L."/>
            <person name="Teles M."/>
            <person name="MacKenzie S."/>
            <person name="Amaro C."/>
        </authorList>
    </citation>
    <scope>NUCLEOTIDE SEQUENCE</scope>
</reference>
<protein>
    <submittedName>
        <fullName evidence="1">Uncharacterized protein</fullName>
    </submittedName>
</protein>
<name>A0A0E9PNN6_ANGAN</name>
<reference evidence="1" key="1">
    <citation type="submission" date="2014-11" db="EMBL/GenBank/DDBJ databases">
        <authorList>
            <person name="Amaro Gonzalez C."/>
        </authorList>
    </citation>
    <scope>NUCLEOTIDE SEQUENCE</scope>
</reference>
<accession>A0A0E9PNN6</accession>
<organism evidence="1">
    <name type="scientific">Anguilla anguilla</name>
    <name type="common">European freshwater eel</name>
    <name type="synonym">Muraena anguilla</name>
    <dbReference type="NCBI Taxonomy" id="7936"/>
    <lineage>
        <taxon>Eukaryota</taxon>
        <taxon>Metazoa</taxon>
        <taxon>Chordata</taxon>
        <taxon>Craniata</taxon>
        <taxon>Vertebrata</taxon>
        <taxon>Euteleostomi</taxon>
        <taxon>Actinopterygii</taxon>
        <taxon>Neopterygii</taxon>
        <taxon>Teleostei</taxon>
        <taxon>Anguilliformes</taxon>
        <taxon>Anguillidae</taxon>
        <taxon>Anguilla</taxon>
    </lineage>
</organism>
<dbReference type="AlphaFoldDB" id="A0A0E9PNN6"/>
<evidence type="ECO:0000313" key="1">
    <source>
        <dbReference type="EMBL" id="JAH05892.1"/>
    </source>
</evidence>
<dbReference type="EMBL" id="GBXM01102685">
    <property type="protein sequence ID" value="JAH05892.1"/>
    <property type="molecule type" value="Transcribed_RNA"/>
</dbReference>